<feature type="transmembrane region" description="Helical" evidence="1">
    <location>
        <begin position="39"/>
        <end position="59"/>
    </location>
</feature>
<gene>
    <name evidence="2" type="ORF">PHLGIDRAFT_121594</name>
</gene>
<evidence type="ECO:0000313" key="2">
    <source>
        <dbReference type="EMBL" id="KIP03441.1"/>
    </source>
</evidence>
<evidence type="ECO:0000313" key="3">
    <source>
        <dbReference type="Proteomes" id="UP000053257"/>
    </source>
</evidence>
<proteinExistence type="predicted"/>
<name>A0A0C3RSN5_PHLG1</name>
<dbReference type="HOGENOM" id="CLU_2386928_0_0_1"/>
<organism evidence="2 3">
    <name type="scientific">Phlebiopsis gigantea (strain 11061_1 CR5-6)</name>
    <name type="common">White-rot fungus</name>
    <name type="synonym">Peniophora gigantea</name>
    <dbReference type="NCBI Taxonomy" id="745531"/>
    <lineage>
        <taxon>Eukaryota</taxon>
        <taxon>Fungi</taxon>
        <taxon>Dikarya</taxon>
        <taxon>Basidiomycota</taxon>
        <taxon>Agaricomycotina</taxon>
        <taxon>Agaricomycetes</taxon>
        <taxon>Polyporales</taxon>
        <taxon>Phanerochaetaceae</taxon>
        <taxon>Phlebiopsis</taxon>
    </lineage>
</organism>
<dbReference type="Proteomes" id="UP000053257">
    <property type="component" value="Unassembled WGS sequence"/>
</dbReference>
<protein>
    <submittedName>
        <fullName evidence="2">Uncharacterized protein</fullName>
    </submittedName>
</protein>
<keyword evidence="3" id="KW-1185">Reference proteome</keyword>
<sequence length="94" mass="10614">MYRVSLRILTEGLTAAGYWLTLSLRLPHRRCHQVANMRVDLITSIAIYWYTTVLVPLFYVTNNLDVNILADAALRGIAAQLPRLEVTKLVITSA</sequence>
<dbReference type="AlphaFoldDB" id="A0A0C3RSN5"/>
<accession>A0A0C3RSN5</accession>
<reference evidence="2 3" key="1">
    <citation type="journal article" date="2014" name="PLoS Genet.">
        <title>Analysis of the Phlebiopsis gigantea genome, transcriptome and secretome provides insight into its pioneer colonization strategies of wood.</title>
        <authorList>
            <person name="Hori C."/>
            <person name="Ishida T."/>
            <person name="Igarashi K."/>
            <person name="Samejima M."/>
            <person name="Suzuki H."/>
            <person name="Master E."/>
            <person name="Ferreira P."/>
            <person name="Ruiz-Duenas F.J."/>
            <person name="Held B."/>
            <person name="Canessa P."/>
            <person name="Larrondo L.F."/>
            <person name="Schmoll M."/>
            <person name="Druzhinina I.S."/>
            <person name="Kubicek C.P."/>
            <person name="Gaskell J.A."/>
            <person name="Kersten P."/>
            <person name="St John F."/>
            <person name="Glasner J."/>
            <person name="Sabat G."/>
            <person name="Splinter BonDurant S."/>
            <person name="Syed K."/>
            <person name="Yadav J."/>
            <person name="Mgbeahuruike A.C."/>
            <person name="Kovalchuk A."/>
            <person name="Asiegbu F.O."/>
            <person name="Lackner G."/>
            <person name="Hoffmeister D."/>
            <person name="Rencoret J."/>
            <person name="Gutierrez A."/>
            <person name="Sun H."/>
            <person name="Lindquist E."/>
            <person name="Barry K."/>
            <person name="Riley R."/>
            <person name="Grigoriev I.V."/>
            <person name="Henrissat B."/>
            <person name="Kues U."/>
            <person name="Berka R.M."/>
            <person name="Martinez A.T."/>
            <person name="Covert S.F."/>
            <person name="Blanchette R.A."/>
            <person name="Cullen D."/>
        </authorList>
    </citation>
    <scope>NUCLEOTIDE SEQUENCE [LARGE SCALE GENOMIC DNA]</scope>
    <source>
        <strain evidence="2 3">11061_1 CR5-6</strain>
    </source>
</reference>
<keyword evidence="1" id="KW-1133">Transmembrane helix</keyword>
<keyword evidence="1" id="KW-0472">Membrane</keyword>
<evidence type="ECO:0000256" key="1">
    <source>
        <dbReference type="SAM" id="Phobius"/>
    </source>
</evidence>
<dbReference type="EMBL" id="KN840616">
    <property type="protein sequence ID" value="KIP03441.1"/>
    <property type="molecule type" value="Genomic_DNA"/>
</dbReference>
<keyword evidence="1" id="KW-0812">Transmembrane</keyword>